<evidence type="ECO:0000259" key="3">
    <source>
        <dbReference type="PROSITE" id="PS50110"/>
    </source>
</evidence>
<gene>
    <name evidence="4" type="ORF">LZ012_00420</name>
</gene>
<dbReference type="PROSITE" id="PS50110">
    <property type="entry name" value="RESPONSE_REGULATORY"/>
    <property type="match status" value="1"/>
</dbReference>
<dbReference type="PANTHER" id="PTHR44591">
    <property type="entry name" value="STRESS RESPONSE REGULATOR PROTEIN 1"/>
    <property type="match status" value="1"/>
</dbReference>
<evidence type="ECO:0000313" key="4">
    <source>
        <dbReference type="EMBL" id="MCG2575451.1"/>
    </source>
</evidence>
<dbReference type="InterPro" id="IPR050595">
    <property type="entry name" value="Bact_response_regulator"/>
</dbReference>
<organism evidence="4 5">
    <name type="scientific">Dechloromonas hankyongensis</name>
    <dbReference type="NCBI Taxonomy" id="2908002"/>
    <lineage>
        <taxon>Bacteria</taxon>
        <taxon>Pseudomonadati</taxon>
        <taxon>Pseudomonadota</taxon>
        <taxon>Betaproteobacteria</taxon>
        <taxon>Rhodocyclales</taxon>
        <taxon>Azonexaceae</taxon>
        <taxon>Dechloromonas</taxon>
    </lineage>
</organism>
<dbReference type="InterPro" id="IPR011006">
    <property type="entry name" value="CheY-like_superfamily"/>
</dbReference>
<feature type="domain" description="Response regulatory" evidence="3">
    <location>
        <begin position="1"/>
        <end position="107"/>
    </location>
</feature>
<dbReference type="PANTHER" id="PTHR44591:SF3">
    <property type="entry name" value="RESPONSE REGULATORY DOMAIN-CONTAINING PROTEIN"/>
    <property type="match status" value="1"/>
</dbReference>
<keyword evidence="5" id="KW-1185">Reference proteome</keyword>
<keyword evidence="1 2" id="KW-0597">Phosphoprotein</keyword>
<evidence type="ECO:0000256" key="1">
    <source>
        <dbReference type="ARBA" id="ARBA00022553"/>
    </source>
</evidence>
<evidence type="ECO:0000256" key="2">
    <source>
        <dbReference type="PROSITE-ProRule" id="PRU00169"/>
    </source>
</evidence>
<dbReference type="InterPro" id="IPR001789">
    <property type="entry name" value="Sig_transdc_resp-reg_receiver"/>
</dbReference>
<dbReference type="SMART" id="SM00448">
    <property type="entry name" value="REC"/>
    <property type="match status" value="1"/>
</dbReference>
<evidence type="ECO:0000313" key="5">
    <source>
        <dbReference type="Proteomes" id="UP001165384"/>
    </source>
</evidence>
<dbReference type="EMBL" id="JAKLTN010000001">
    <property type="protein sequence ID" value="MCG2575451.1"/>
    <property type="molecule type" value="Genomic_DNA"/>
</dbReference>
<name>A0ABS9JX16_9RHOO</name>
<dbReference type="SUPFAM" id="SSF52172">
    <property type="entry name" value="CheY-like"/>
    <property type="match status" value="1"/>
</dbReference>
<accession>A0ABS9JX16</accession>
<feature type="modified residue" description="4-aspartylphosphate" evidence="2">
    <location>
        <position position="40"/>
    </location>
</feature>
<proteinExistence type="predicted"/>
<reference evidence="4" key="1">
    <citation type="submission" date="2022-01" db="EMBL/GenBank/DDBJ databases">
        <authorList>
            <person name="Jo J.-H."/>
            <person name="Im W.-T."/>
        </authorList>
    </citation>
    <scope>NUCLEOTIDE SEQUENCE</scope>
    <source>
        <strain evidence="4">XY25</strain>
    </source>
</reference>
<sequence length="117" mass="13071">MRGTLSRMLWLEGFEVILAATGSRALELLGTAFFDLVLLDVHMPDVDGFTVLSKIRERPESFTLPVIMLTGADDRDSVLRSKQLGISDYLVKPYRVTDLLSRIDRCLDNAPKLLSCA</sequence>
<comment type="caution">
    <text evidence="4">The sequence shown here is derived from an EMBL/GenBank/DDBJ whole genome shotgun (WGS) entry which is preliminary data.</text>
</comment>
<dbReference type="Gene3D" id="3.40.50.2300">
    <property type="match status" value="1"/>
</dbReference>
<dbReference type="Proteomes" id="UP001165384">
    <property type="component" value="Unassembled WGS sequence"/>
</dbReference>
<dbReference type="CDD" id="cd00156">
    <property type="entry name" value="REC"/>
    <property type="match status" value="1"/>
</dbReference>
<protein>
    <submittedName>
        <fullName evidence="4">Response regulator</fullName>
    </submittedName>
</protein>
<dbReference type="Pfam" id="PF00072">
    <property type="entry name" value="Response_reg"/>
    <property type="match status" value="1"/>
</dbReference>